<dbReference type="Pfam" id="PF07727">
    <property type="entry name" value="RVT_2"/>
    <property type="match status" value="1"/>
</dbReference>
<dbReference type="EMBL" id="QGNW01001610">
    <property type="protein sequence ID" value="RVW35273.1"/>
    <property type="molecule type" value="Genomic_DNA"/>
</dbReference>
<feature type="domain" description="Reverse transcriptase Ty1/copia-type" evidence="1">
    <location>
        <begin position="1"/>
        <end position="162"/>
    </location>
</feature>
<dbReference type="InterPro" id="IPR013103">
    <property type="entry name" value="RVT_2"/>
</dbReference>
<reference evidence="2 3" key="1">
    <citation type="journal article" date="2018" name="PLoS Genet.">
        <title>Population sequencing reveals clonal diversity and ancestral inbreeding in the grapevine cultivar Chardonnay.</title>
        <authorList>
            <person name="Roach M.J."/>
            <person name="Johnson D.L."/>
            <person name="Bohlmann J."/>
            <person name="van Vuuren H.J."/>
            <person name="Jones S.J."/>
            <person name="Pretorius I.S."/>
            <person name="Schmidt S.A."/>
            <person name="Borneman A.R."/>
        </authorList>
    </citation>
    <scope>NUCLEOTIDE SEQUENCE [LARGE SCALE GENOMIC DNA]</scope>
    <source>
        <strain evidence="3">cv. Chardonnay</strain>
        <tissue evidence="2">Leaf</tissue>
    </source>
</reference>
<protein>
    <submittedName>
        <fullName evidence="2">Retrovirus-related Pol polyprotein from transposon RE2</fullName>
    </submittedName>
</protein>
<organism evidence="2 3">
    <name type="scientific">Vitis vinifera</name>
    <name type="common">Grape</name>
    <dbReference type="NCBI Taxonomy" id="29760"/>
    <lineage>
        <taxon>Eukaryota</taxon>
        <taxon>Viridiplantae</taxon>
        <taxon>Streptophyta</taxon>
        <taxon>Embryophyta</taxon>
        <taxon>Tracheophyta</taxon>
        <taxon>Spermatophyta</taxon>
        <taxon>Magnoliopsida</taxon>
        <taxon>eudicotyledons</taxon>
        <taxon>Gunneridae</taxon>
        <taxon>Pentapetalae</taxon>
        <taxon>rosids</taxon>
        <taxon>Vitales</taxon>
        <taxon>Vitaceae</taxon>
        <taxon>Viteae</taxon>
        <taxon>Vitis</taxon>
    </lineage>
</organism>
<evidence type="ECO:0000313" key="3">
    <source>
        <dbReference type="Proteomes" id="UP000288805"/>
    </source>
</evidence>
<evidence type="ECO:0000259" key="1">
    <source>
        <dbReference type="Pfam" id="PF07727"/>
    </source>
</evidence>
<dbReference type="CDD" id="cd09272">
    <property type="entry name" value="RNase_HI_RT_Ty1"/>
    <property type="match status" value="1"/>
</dbReference>
<comment type="caution">
    <text evidence="2">The sequence shown here is derived from an EMBL/GenBank/DDBJ whole genome shotgun (WGS) entry which is preliminary data.</text>
</comment>
<dbReference type="Proteomes" id="UP000288805">
    <property type="component" value="Unassembled WGS sequence"/>
</dbReference>
<sequence length="342" mass="38875">MDVKSTFLNGILNEEVYVEQPKGFQDPRCPNHVYRLRKALYGLKQAPRAWHERLTSYLLKKGFMRGRVDRTLFTRRNDEVLLVAQIYVDDIVLGFTSGERALDFSKEMKSEFEMSMVGELTYFLSFQVKQLKDGIFLSQSKYARELVKKFGLESTKHFRTPMPTNLKLSKDESGKGVDETLYKSMIGSLLYLTASRPEIAFSVGVCARYQACPKESHLIALKCVIRYIASTLELGIWYPFDTHSDVACYTDADWAGNVDDRKNTSGGCFYIGNCLVAWMSKKQNSISLSTAEVEYIAAGSCCSQLLWIKQMLRDYGIDQGTMVVFCDNTSAINISKNLFFSL</sequence>
<name>A0A438DIJ0_VITVI</name>
<dbReference type="SUPFAM" id="SSF56672">
    <property type="entry name" value="DNA/RNA polymerases"/>
    <property type="match status" value="1"/>
</dbReference>
<gene>
    <name evidence="2" type="primary">RE2_1281</name>
    <name evidence="2" type="ORF">CK203_085859</name>
</gene>
<dbReference type="PANTHER" id="PTHR11439:SF486">
    <property type="entry name" value="RLK (RECEPTOR-LIKE KINASE) PROTEIN, PUTATIVE-RELATED"/>
    <property type="match status" value="1"/>
</dbReference>
<dbReference type="InterPro" id="IPR043502">
    <property type="entry name" value="DNA/RNA_pol_sf"/>
</dbReference>
<dbReference type="AlphaFoldDB" id="A0A438DIJ0"/>
<evidence type="ECO:0000313" key="2">
    <source>
        <dbReference type="EMBL" id="RVW35273.1"/>
    </source>
</evidence>
<dbReference type="PANTHER" id="PTHR11439">
    <property type="entry name" value="GAG-POL-RELATED RETROTRANSPOSON"/>
    <property type="match status" value="1"/>
</dbReference>
<accession>A0A438DIJ0</accession>
<proteinExistence type="predicted"/>